<accession>A0A3B0WD40</accession>
<evidence type="ECO:0000256" key="3">
    <source>
        <dbReference type="ARBA" id="ARBA00022692"/>
    </source>
</evidence>
<keyword evidence="4 6" id="KW-1133">Transmembrane helix</keyword>
<evidence type="ECO:0000256" key="1">
    <source>
        <dbReference type="ARBA" id="ARBA00004162"/>
    </source>
</evidence>
<comment type="subcellular location">
    <subcellularLocation>
        <location evidence="1">Cell membrane</location>
        <topology evidence="1">Single-pass membrane protein</topology>
    </subcellularLocation>
</comment>
<dbReference type="GO" id="GO:0005886">
    <property type="term" value="C:plasma membrane"/>
    <property type="evidence" value="ECO:0007669"/>
    <property type="project" value="UniProtKB-SubCell"/>
</dbReference>
<evidence type="ECO:0000256" key="2">
    <source>
        <dbReference type="ARBA" id="ARBA00022475"/>
    </source>
</evidence>
<keyword evidence="2" id="KW-1003">Cell membrane</keyword>
<evidence type="ECO:0000256" key="6">
    <source>
        <dbReference type="SAM" id="Phobius"/>
    </source>
</evidence>
<proteinExistence type="predicted"/>
<reference evidence="7" key="1">
    <citation type="submission" date="2018-06" db="EMBL/GenBank/DDBJ databases">
        <authorList>
            <person name="Zhirakovskaya E."/>
        </authorList>
    </citation>
    <scope>NUCLEOTIDE SEQUENCE</scope>
</reference>
<evidence type="ECO:0000256" key="5">
    <source>
        <dbReference type="ARBA" id="ARBA00023136"/>
    </source>
</evidence>
<name>A0A3B0WD40_9ZZZZ</name>
<sequence>MQTGFRRQRQKKRLIAEINVVPYVDVTLVLLIIFMITVPIAQQAVTVNLPSTPEITSQKQQKLEDETKPFVITVTQEGMYKTSEQPDIILSNKDLESLVAEVMARTQLNPNKMIYIQGDKAAPYGKVVNIFVLLKANGVEQVSLLTAPEEAKR</sequence>
<evidence type="ECO:0000313" key="7">
    <source>
        <dbReference type="EMBL" id="VAW49132.1"/>
    </source>
</evidence>
<dbReference type="InterPro" id="IPR003400">
    <property type="entry name" value="ExbD"/>
</dbReference>
<keyword evidence="5 6" id="KW-0472">Membrane</keyword>
<evidence type="ECO:0000256" key="4">
    <source>
        <dbReference type="ARBA" id="ARBA00022989"/>
    </source>
</evidence>
<protein>
    <submittedName>
        <fullName evidence="7">Tol biopolymer transport system, TolR protein</fullName>
    </submittedName>
</protein>
<dbReference type="PANTHER" id="PTHR30558">
    <property type="entry name" value="EXBD MEMBRANE COMPONENT OF PMF-DRIVEN MACROMOLECULE IMPORT SYSTEM"/>
    <property type="match status" value="1"/>
</dbReference>
<gene>
    <name evidence="7" type="ORF">MNBD_GAMMA03-633</name>
</gene>
<dbReference type="PANTHER" id="PTHR30558:SF7">
    <property type="entry name" value="TOL-PAL SYSTEM PROTEIN TOLR"/>
    <property type="match status" value="1"/>
</dbReference>
<dbReference type="Pfam" id="PF02472">
    <property type="entry name" value="ExbD"/>
    <property type="match status" value="1"/>
</dbReference>
<dbReference type="Gene3D" id="3.30.420.270">
    <property type="match status" value="1"/>
</dbReference>
<feature type="transmembrane region" description="Helical" evidence="6">
    <location>
        <begin position="20"/>
        <end position="41"/>
    </location>
</feature>
<dbReference type="GO" id="GO:0022857">
    <property type="term" value="F:transmembrane transporter activity"/>
    <property type="evidence" value="ECO:0007669"/>
    <property type="project" value="InterPro"/>
</dbReference>
<organism evidence="7">
    <name type="scientific">hydrothermal vent metagenome</name>
    <dbReference type="NCBI Taxonomy" id="652676"/>
    <lineage>
        <taxon>unclassified sequences</taxon>
        <taxon>metagenomes</taxon>
        <taxon>ecological metagenomes</taxon>
    </lineage>
</organism>
<dbReference type="AlphaFoldDB" id="A0A3B0WD40"/>
<dbReference type="EMBL" id="UOFC01000257">
    <property type="protein sequence ID" value="VAW49132.1"/>
    <property type="molecule type" value="Genomic_DNA"/>
</dbReference>
<keyword evidence="3 6" id="KW-0812">Transmembrane</keyword>